<keyword evidence="3" id="KW-1185">Reference proteome</keyword>
<dbReference type="RefSeq" id="WP_050046720.1">
    <property type="nucleotide sequence ID" value="NZ_JHEG04000001.1"/>
</dbReference>
<evidence type="ECO:0000313" key="3">
    <source>
        <dbReference type="Proteomes" id="UP000029738"/>
    </source>
</evidence>
<dbReference type="AlphaFoldDB" id="A0A8S9TCA6"/>
<protein>
    <submittedName>
        <fullName evidence="2">DUF4142 domain-containing protein</fullName>
    </submittedName>
</protein>
<comment type="caution">
    <text evidence="2">The sequence shown here is derived from an EMBL/GenBank/DDBJ whole genome shotgun (WGS) entry which is preliminary data.</text>
</comment>
<proteinExistence type="predicted"/>
<accession>A0A8S9TCA6</accession>
<evidence type="ECO:0000313" key="2">
    <source>
        <dbReference type="EMBL" id="KAF3889234.1"/>
    </source>
</evidence>
<dbReference type="PANTHER" id="PTHR38593:SF1">
    <property type="entry name" value="BLR2558 PROTEIN"/>
    <property type="match status" value="1"/>
</dbReference>
<gene>
    <name evidence="2" type="ORF">DA73_0400029950</name>
</gene>
<dbReference type="OrthoDB" id="9101320at2"/>
<dbReference type="PANTHER" id="PTHR38593">
    <property type="entry name" value="BLR2558 PROTEIN"/>
    <property type="match status" value="1"/>
</dbReference>
<feature type="domain" description="DUF4142" evidence="1">
    <location>
        <begin position="65"/>
        <end position="198"/>
    </location>
</feature>
<reference evidence="2" key="2">
    <citation type="submission" date="2019-11" db="EMBL/GenBank/DDBJ databases">
        <title>Improved Assembly of Tolypothrix boutellei genome.</title>
        <authorList>
            <person name="Sarangi A.N."/>
            <person name="Mukherjee M."/>
            <person name="Ghosh S."/>
            <person name="Singh D."/>
            <person name="Das A."/>
            <person name="Kant S."/>
            <person name="Prusty A."/>
            <person name="Tripathy S."/>
        </authorList>
    </citation>
    <scope>NUCLEOTIDE SEQUENCE</scope>
    <source>
        <strain evidence="2">VB521301</strain>
    </source>
</reference>
<dbReference type="InterPro" id="IPR012347">
    <property type="entry name" value="Ferritin-like"/>
</dbReference>
<dbReference type="Proteomes" id="UP000029738">
    <property type="component" value="Unassembled WGS sequence"/>
</dbReference>
<name>A0A8S9TCA6_9CYAN</name>
<dbReference type="InterPro" id="IPR025419">
    <property type="entry name" value="DUF4142"/>
</dbReference>
<dbReference type="Gene3D" id="1.20.1260.10">
    <property type="match status" value="1"/>
</dbReference>
<reference evidence="2" key="1">
    <citation type="journal article" date="2015" name="Genome Announc.">
        <title>Draft Genome Sequence of Tolypothrix boutellei Strain VB521301.</title>
        <authorList>
            <person name="Chandrababunaidu M.M."/>
            <person name="Singh D."/>
            <person name="Sen D."/>
            <person name="Bhan S."/>
            <person name="Das S."/>
            <person name="Gupta A."/>
            <person name="Adhikary S.P."/>
            <person name="Tripathy S."/>
        </authorList>
    </citation>
    <scope>NUCLEOTIDE SEQUENCE</scope>
    <source>
        <strain evidence="2">VB521301</strain>
    </source>
</reference>
<organism evidence="2 3">
    <name type="scientific">Tolypothrix bouteillei VB521301</name>
    <dbReference type="NCBI Taxonomy" id="1479485"/>
    <lineage>
        <taxon>Bacteria</taxon>
        <taxon>Bacillati</taxon>
        <taxon>Cyanobacteriota</taxon>
        <taxon>Cyanophyceae</taxon>
        <taxon>Nostocales</taxon>
        <taxon>Tolypothrichaceae</taxon>
        <taxon>Tolypothrix</taxon>
    </lineage>
</organism>
<dbReference type="EMBL" id="JHEG04000001">
    <property type="protein sequence ID" value="KAF3889234.1"/>
    <property type="molecule type" value="Genomic_DNA"/>
</dbReference>
<dbReference type="Pfam" id="PF13628">
    <property type="entry name" value="DUF4142"/>
    <property type="match status" value="1"/>
</dbReference>
<evidence type="ECO:0000259" key="1">
    <source>
        <dbReference type="Pfam" id="PF13628"/>
    </source>
</evidence>
<sequence>MSYFSERVRTQRLMTLGFFSTILAVSITTINSTRILAFGSLNPQLTTQADEYITQSDLYALNSFDKQFVTTAAQGNLTEVELGKLALTQASQTEVKQFAERMIQDHTQAYNQLKLLASQQNIAFPTGIDKQNQETLTKLSKLSGSTFDQTYVNTMVKAHIETLSLFEQEGKQGSNPALKAWAAKIIPTVKEHLQMARSIMSQN</sequence>